<dbReference type="SMART" id="SM00387">
    <property type="entry name" value="HATPase_c"/>
    <property type="match status" value="1"/>
</dbReference>
<dbReference type="GO" id="GO:0006935">
    <property type="term" value="P:chemotaxis"/>
    <property type="evidence" value="ECO:0007669"/>
    <property type="project" value="InterPro"/>
</dbReference>
<protein>
    <recommendedName>
        <fullName evidence="2">histidine kinase</fullName>
        <ecNumber evidence="2">2.7.13.3</ecNumber>
    </recommendedName>
</protein>
<dbReference type="PRINTS" id="PR00344">
    <property type="entry name" value="BCTRLSENSOR"/>
</dbReference>
<feature type="domain" description="Response regulatory" evidence="7">
    <location>
        <begin position="361"/>
        <end position="477"/>
    </location>
</feature>
<reference evidence="8" key="1">
    <citation type="submission" date="2019-08" db="EMBL/GenBank/DDBJ databases">
        <authorList>
            <person name="Kucharzyk K."/>
            <person name="Murdoch R.W."/>
            <person name="Higgins S."/>
            <person name="Loffler F."/>
        </authorList>
    </citation>
    <scope>NUCLEOTIDE SEQUENCE</scope>
</reference>
<evidence type="ECO:0000256" key="3">
    <source>
        <dbReference type="ARBA" id="ARBA00022553"/>
    </source>
</evidence>
<keyword evidence="5" id="KW-0418">Kinase</keyword>
<sequence length="478" mass="53114">MTNDLITSIRETLLSNFSNFFRLLDRMVKEIADEYNKEIIFKTIGSSAEIDRRILDELKDPIIHIIRNCIDHGIEDAPTRLSLGKPAKGTIFINVEKQIDQNVVITIDDDGFGIDREKIRNSAVKNGLFSESEASQLNDKQVDDLIFASGVTSKKFVTDLSGRGLGMSIVADKIARMDGTITTESTPGKSTRFTITLPQTIATFKGILVKCGKQQLMIPSKFVTSVKRIKKSEIINLGNGAMIRDGDGPSTGIVRLSEVMSIDSYRFTGKSDQILNVMFICRKNIRYAYIVDEIYEEYEGIIQNKGIFLGNTQNIAGVTMIKNGVVVPVVKVKELLRNSGSVTSLQREIINQEAPSTEVGKVLIAEDSITIRSMLRNIVESAGFEVATAVDGMEALSKLKNERFDIVVSDIEMPNMNGFELTRNIKEHPEYNEIPVILVTALESQSDMKKGMDAGADAYIIKSSFEKSNLVETIKRFL</sequence>
<evidence type="ECO:0000256" key="1">
    <source>
        <dbReference type="ARBA" id="ARBA00000085"/>
    </source>
</evidence>
<dbReference type="SUPFAM" id="SSF55874">
    <property type="entry name" value="ATPase domain of HSP90 chaperone/DNA topoisomerase II/histidine kinase"/>
    <property type="match status" value="1"/>
</dbReference>
<evidence type="ECO:0000259" key="7">
    <source>
        <dbReference type="PROSITE" id="PS50110"/>
    </source>
</evidence>
<dbReference type="InterPro" id="IPR011006">
    <property type="entry name" value="CheY-like_superfamily"/>
</dbReference>
<comment type="catalytic activity">
    <reaction evidence="1">
        <text>ATP + protein L-histidine = ADP + protein N-phospho-L-histidine.</text>
        <dbReference type="EC" id="2.7.13.3"/>
    </reaction>
</comment>
<dbReference type="PROSITE" id="PS50109">
    <property type="entry name" value="HIS_KIN"/>
    <property type="match status" value="1"/>
</dbReference>
<evidence type="ECO:0000313" key="8">
    <source>
        <dbReference type="EMBL" id="MPM70606.1"/>
    </source>
</evidence>
<dbReference type="SMART" id="SM00448">
    <property type="entry name" value="REC"/>
    <property type="match status" value="1"/>
</dbReference>
<dbReference type="AlphaFoldDB" id="A0A645BYK1"/>
<proteinExistence type="predicted"/>
<dbReference type="Pfam" id="PF02518">
    <property type="entry name" value="HATPase_c"/>
    <property type="match status" value="1"/>
</dbReference>
<dbReference type="InterPro" id="IPR051315">
    <property type="entry name" value="Bact_Chemotaxis_CheA"/>
</dbReference>
<keyword evidence="3" id="KW-0597">Phosphoprotein</keyword>
<comment type="caution">
    <text evidence="8">The sequence shown here is derived from an EMBL/GenBank/DDBJ whole genome shotgun (WGS) entry which is preliminary data.</text>
</comment>
<dbReference type="GO" id="GO:0004673">
    <property type="term" value="F:protein histidine kinase activity"/>
    <property type="evidence" value="ECO:0007669"/>
    <property type="project" value="UniProtKB-EC"/>
</dbReference>
<dbReference type="GO" id="GO:0000160">
    <property type="term" value="P:phosphorelay signal transduction system"/>
    <property type="evidence" value="ECO:0007669"/>
    <property type="project" value="InterPro"/>
</dbReference>
<gene>
    <name evidence="8" type="primary">frzE_2</name>
    <name evidence="8" type="ORF">SDC9_117561</name>
</gene>
<feature type="domain" description="Histidine kinase" evidence="6">
    <location>
        <begin position="1"/>
        <end position="201"/>
    </location>
</feature>
<dbReference type="SUPFAM" id="SSF52172">
    <property type="entry name" value="CheY-like"/>
    <property type="match status" value="1"/>
</dbReference>
<evidence type="ECO:0000256" key="2">
    <source>
        <dbReference type="ARBA" id="ARBA00012438"/>
    </source>
</evidence>
<dbReference type="InterPro" id="IPR005467">
    <property type="entry name" value="His_kinase_dom"/>
</dbReference>
<dbReference type="InterPro" id="IPR001789">
    <property type="entry name" value="Sig_transdc_resp-reg_receiver"/>
</dbReference>
<dbReference type="Gene3D" id="2.30.30.40">
    <property type="entry name" value="SH3 Domains"/>
    <property type="match status" value="1"/>
</dbReference>
<evidence type="ECO:0000256" key="4">
    <source>
        <dbReference type="ARBA" id="ARBA00022679"/>
    </source>
</evidence>
<evidence type="ECO:0000256" key="5">
    <source>
        <dbReference type="ARBA" id="ARBA00022777"/>
    </source>
</evidence>
<dbReference type="InterPro" id="IPR003594">
    <property type="entry name" value="HATPase_dom"/>
</dbReference>
<dbReference type="PANTHER" id="PTHR43395:SF1">
    <property type="entry name" value="CHEMOTAXIS PROTEIN CHEA"/>
    <property type="match status" value="1"/>
</dbReference>
<evidence type="ECO:0000259" key="6">
    <source>
        <dbReference type="PROSITE" id="PS50109"/>
    </source>
</evidence>
<dbReference type="EMBL" id="VSSQ01023573">
    <property type="protein sequence ID" value="MPM70606.1"/>
    <property type="molecule type" value="Genomic_DNA"/>
</dbReference>
<keyword evidence="4 8" id="KW-0808">Transferase</keyword>
<organism evidence="8">
    <name type="scientific">bioreactor metagenome</name>
    <dbReference type="NCBI Taxonomy" id="1076179"/>
    <lineage>
        <taxon>unclassified sequences</taxon>
        <taxon>metagenomes</taxon>
        <taxon>ecological metagenomes</taxon>
    </lineage>
</organism>
<dbReference type="PROSITE" id="PS50110">
    <property type="entry name" value="RESPONSE_REGULATORY"/>
    <property type="match status" value="1"/>
</dbReference>
<name>A0A645BYK1_9ZZZZ</name>
<dbReference type="InterPro" id="IPR004358">
    <property type="entry name" value="Sig_transdc_His_kin-like_C"/>
</dbReference>
<dbReference type="EC" id="2.7.13.3" evidence="2"/>
<dbReference type="Pfam" id="PF00072">
    <property type="entry name" value="Response_reg"/>
    <property type="match status" value="1"/>
</dbReference>
<dbReference type="PANTHER" id="PTHR43395">
    <property type="entry name" value="SENSOR HISTIDINE KINASE CHEA"/>
    <property type="match status" value="1"/>
</dbReference>
<dbReference type="InterPro" id="IPR036061">
    <property type="entry name" value="CheW-like_dom_sf"/>
</dbReference>
<dbReference type="FunFam" id="3.30.565.10:FF:000016">
    <property type="entry name" value="Chemotaxis protein CheA, putative"/>
    <property type="match status" value="1"/>
</dbReference>
<dbReference type="Gene3D" id="3.30.565.10">
    <property type="entry name" value="Histidine kinase-like ATPase, C-terminal domain"/>
    <property type="match status" value="1"/>
</dbReference>
<accession>A0A645BYK1</accession>
<dbReference type="InterPro" id="IPR036890">
    <property type="entry name" value="HATPase_C_sf"/>
</dbReference>
<dbReference type="Gene3D" id="3.40.50.2300">
    <property type="match status" value="1"/>
</dbReference>
<dbReference type="SUPFAM" id="SSF50341">
    <property type="entry name" value="CheW-like"/>
    <property type="match status" value="1"/>
</dbReference>